<reference evidence="1" key="1">
    <citation type="submission" date="2020-04" db="EMBL/GenBank/DDBJ databases">
        <authorList>
            <person name="Alioto T."/>
            <person name="Alioto T."/>
            <person name="Gomez Garrido J."/>
        </authorList>
    </citation>
    <scope>NUCLEOTIDE SEQUENCE</scope>
    <source>
        <strain evidence="1">A484AB</strain>
    </source>
</reference>
<accession>A0A6S7HKN0</accession>
<dbReference type="Proteomes" id="UP001152795">
    <property type="component" value="Unassembled WGS sequence"/>
</dbReference>
<evidence type="ECO:0000313" key="2">
    <source>
        <dbReference type="Proteomes" id="UP001152795"/>
    </source>
</evidence>
<sequence>MVARINQEIEKNISRKDKWFALKPGNQRIEELLRKECSAVSAVCRKTKGRKRKVLDDKVYKLSILRGDIETTDSLKTEVEIINEEFEEFKEKYNDIEKEKNTLYEEMILEVNKLKQEVCDLKYVNKELMDYIDTLEKKDSLQCQGNKFQDVGKKQQTRKLRHLRSKAECALWFCESFGLKLSNIKLKDDTGASHSLDYNSSPAGVSGLSQDDQSTIEKVLFLLDKFCVGDEVYHELSVLSEDLPRSYLIKQKRSALNKTYHIERTRGQCPGARINFTSTLSEHVKDLLAQKPELQEEGIQVKLSGDGARMTRSTNFMMFSFALLQEENVMSSKSNRTVAIINGKEEYETVATSLYDFFQEVNLLIEKGTILVDGKEVKLEFFLGGDFKFLAMIMGLNSATANYACLWCKIHKESRWDTNLDHVVPDELHLPLRITDRLLQNVIDEILERDSIADFNKPKGSPKGLLLQQFVKDVNDLGVTFSVWYKKNADGSSSKILDYTSCVGAQKKLLLCKLPSILHKYLYPDTAAIVSKIWSDFKFYYDFITDSKLDSSSAYEAFEKAKNWIELFCSLRHTRPGYTRPRITPYMHIMCYHVPFFIQQYGCFKKFTGQGVEKNNDDAKRVLFQKSNKWDAAKDILFMESRQWDLKEHERNKGTYTKRNSEYWNVEISNQRKKRKMIDAVPAHQEDESADDTASGDTALALVAADYKSFTVKQLREEIKSKGINIR</sequence>
<dbReference type="PANTHER" id="PTHR31424">
    <property type="entry name" value="PROTEIN CBG23806"/>
    <property type="match status" value="1"/>
</dbReference>
<comment type="caution">
    <text evidence="1">The sequence shown here is derived from an EMBL/GenBank/DDBJ whole genome shotgun (WGS) entry which is preliminary data.</text>
</comment>
<evidence type="ECO:0000313" key="1">
    <source>
        <dbReference type="EMBL" id="CAB4004357.1"/>
    </source>
</evidence>
<dbReference type="OrthoDB" id="10037925at2759"/>
<dbReference type="PANTHER" id="PTHR31424:SF3">
    <property type="entry name" value="RING-TYPE DOMAIN-CONTAINING PROTEIN"/>
    <property type="match status" value="1"/>
</dbReference>
<gene>
    <name evidence="1" type="ORF">PACLA_8A018888</name>
</gene>
<organism evidence="1 2">
    <name type="scientific">Paramuricea clavata</name>
    <name type="common">Red gorgonian</name>
    <name type="synonym">Violescent sea-whip</name>
    <dbReference type="NCBI Taxonomy" id="317549"/>
    <lineage>
        <taxon>Eukaryota</taxon>
        <taxon>Metazoa</taxon>
        <taxon>Cnidaria</taxon>
        <taxon>Anthozoa</taxon>
        <taxon>Octocorallia</taxon>
        <taxon>Malacalcyonacea</taxon>
        <taxon>Plexauridae</taxon>
        <taxon>Paramuricea</taxon>
    </lineage>
</organism>
<name>A0A6S7HKN0_PARCT</name>
<keyword evidence="2" id="KW-1185">Reference proteome</keyword>
<protein>
    <submittedName>
        <fullName evidence="1">Uncharacterized protein</fullName>
    </submittedName>
</protein>
<dbReference type="AlphaFoldDB" id="A0A6S7HKN0"/>
<dbReference type="EMBL" id="CACRXK020004884">
    <property type="protein sequence ID" value="CAB4004357.1"/>
    <property type="molecule type" value="Genomic_DNA"/>
</dbReference>
<proteinExistence type="predicted"/>